<gene>
    <name evidence="2" type="ORF">PCC6912_56450</name>
</gene>
<dbReference type="Gene3D" id="3.40.50.1110">
    <property type="entry name" value="SGNH hydrolase"/>
    <property type="match status" value="1"/>
</dbReference>
<organism evidence="2 3">
    <name type="scientific">Chlorogloeopsis fritschii PCC 6912</name>
    <dbReference type="NCBI Taxonomy" id="211165"/>
    <lineage>
        <taxon>Bacteria</taxon>
        <taxon>Bacillati</taxon>
        <taxon>Cyanobacteriota</taxon>
        <taxon>Cyanophyceae</taxon>
        <taxon>Nostocales</taxon>
        <taxon>Chlorogloeopsidaceae</taxon>
        <taxon>Chlorogloeopsis</taxon>
    </lineage>
</organism>
<evidence type="ECO:0000256" key="1">
    <source>
        <dbReference type="ARBA" id="ARBA00022801"/>
    </source>
</evidence>
<dbReference type="OrthoDB" id="5292073at2"/>
<sequence length="288" mass="31363">MKKRIFLVALTFITLIMVVFASHTQGLNYSNKMDELYVFGDSLSDIGNGFKNAEKIYPPSPPYFRGRYSNGPVWVEYLSSNLGLSHQQINNFAYGGATTLNTTVNGIPGVLAQVYSFTKAHQKVNNKALYILWAGANDYLSGATDSATSISNLSNAIQSLVTAGAKNILIANLPDLGKLPATRNSPYSNSLSAVTIAHNLGLAKSLNFLNQNLDNDAQIIELDVNLLYREAITEPAKFGFTNVTSACVNNVAICKNADEFLFWDDIHPTTAAHRILGEAALKELKIAH</sequence>
<dbReference type="Pfam" id="PF00657">
    <property type="entry name" value="Lipase_GDSL"/>
    <property type="match status" value="1"/>
</dbReference>
<dbReference type="PANTHER" id="PTHR45648">
    <property type="entry name" value="GDSL LIPASE/ACYLHYDROLASE FAMILY PROTEIN (AFU_ORTHOLOGUE AFUA_4G14700)"/>
    <property type="match status" value="1"/>
</dbReference>
<keyword evidence="1" id="KW-0378">Hydrolase</keyword>
<dbReference type="InterPro" id="IPR036514">
    <property type="entry name" value="SGNH_hydro_sf"/>
</dbReference>
<dbReference type="EMBL" id="RSCJ01000035">
    <property type="protein sequence ID" value="RUR73474.1"/>
    <property type="molecule type" value="Genomic_DNA"/>
</dbReference>
<dbReference type="InterPro" id="IPR051058">
    <property type="entry name" value="GDSL_Est/Lipase"/>
</dbReference>
<evidence type="ECO:0000313" key="2">
    <source>
        <dbReference type="EMBL" id="RUR73474.1"/>
    </source>
</evidence>
<dbReference type="GO" id="GO:0016788">
    <property type="term" value="F:hydrolase activity, acting on ester bonds"/>
    <property type="evidence" value="ECO:0007669"/>
    <property type="project" value="InterPro"/>
</dbReference>
<name>A0A3S0XNL7_CHLFR</name>
<dbReference type="AlphaFoldDB" id="A0A3S0XNL7"/>
<protein>
    <recommendedName>
        <fullName evidence="4">GDSL family lipase</fullName>
    </recommendedName>
</protein>
<proteinExistence type="predicted"/>
<evidence type="ECO:0008006" key="4">
    <source>
        <dbReference type="Google" id="ProtNLM"/>
    </source>
</evidence>
<reference evidence="2 3" key="1">
    <citation type="journal article" date="2019" name="Genome Biol. Evol.">
        <title>Day and night: Metabolic profiles and evolutionary relationships of six axenic non-marine cyanobacteria.</title>
        <authorList>
            <person name="Will S.E."/>
            <person name="Henke P."/>
            <person name="Boedeker C."/>
            <person name="Huang S."/>
            <person name="Brinkmann H."/>
            <person name="Rohde M."/>
            <person name="Jarek M."/>
            <person name="Friedl T."/>
            <person name="Seufert S."/>
            <person name="Schumacher M."/>
            <person name="Overmann J."/>
            <person name="Neumann-Schaal M."/>
            <person name="Petersen J."/>
        </authorList>
    </citation>
    <scope>NUCLEOTIDE SEQUENCE [LARGE SCALE GENOMIC DNA]</scope>
    <source>
        <strain evidence="2 3">PCC 6912</strain>
    </source>
</reference>
<accession>A0A3S0XNL7</accession>
<dbReference type="Proteomes" id="UP000268857">
    <property type="component" value="Unassembled WGS sequence"/>
</dbReference>
<dbReference type="InterPro" id="IPR001087">
    <property type="entry name" value="GDSL"/>
</dbReference>
<dbReference type="CDD" id="cd01846">
    <property type="entry name" value="fatty_acyltransferase_like"/>
    <property type="match status" value="1"/>
</dbReference>
<dbReference type="PANTHER" id="PTHR45648:SF22">
    <property type="entry name" value="GDSL LIPASE_ACYLHYDROLASE FAMILY PROTEIN (AFU_ORTHOLOGUE AFUA_4G14700)"/>
    <property type="match status" value="1"/>
</dbReference>
<comment type="caution">
    <text evidence="2">The sequence shown here is derived from an EMBL/GenBank/DDBJ whole genome shotgun (WGS) entry which is preliminary data.</text>
</comment>
<keyword evidence="3" id="KW-1185">Reference proteome</keyword>
<dbReference type="SUPFAM" id="SSF52266">
    <property type="entry name" value="SGNH hydrolase"/>
    <property type="match status" value="1"/>
</dbReference>
<evidence type="ECO:0000313" key="3">
    <source>
        <dbReference type="Proteomes" id="UP000268857"/>
    </source>
</evidence>